<feature type="transmembrane region" description="Helical" evidence="1">
    <location>
        <begin position="7"/>
        <end position="30"/>
    </location>
</feature>
<dbReference type="InterPro" id="IPR010865">
    <property type="entry name" value="DUF1499"/>
</dbReference>
<evidence type="ECO:0000256" key="1">
    <source>
        <dbReference type="SAM" id="Phobius"/>
    </source>
</evidence>
<dbReference type="Proteomes" id="UP000199239">
    <property type="component" value="Unassembled WGS sequence"/>
</dbReference>
<proteinExistence type="predicted"/>
<keyword evidence="1" id="KW-0472">Membrane</keyword>
<keyword evidence="1" id="KW-0812">Transmembrane</keyword>
<protein>
    <recommendedName>
        <fullName evidence="4">DUF1499 domain-containing protein</fullName>
    </recommendedName>
</protein>
<evidence type="ECO:0008006" key="4">
    <source>
        <dbReference type="Google" id="ProtNLM"/>
    </source>
</evidence>
<keyword evidence="1" id="KW-1133">Transmembrane helix</keyword>
<feature type="transmembrane region" description="Helical" evidence="1">
    <location>
        <begin position="70"/>
        <end position="89"/>
    </location>
</feature>
<dbReference type="OrthoDB" id="1523552at2"/>
<dbReference type="RefSeq" id="WP_093917113.1">
    <property type="nucleotide sequence ID" value="NZ_FPAJ01000005.1"/>
</dbReference>
<evidence type="ECO:0000313" key="2">
    <source>
        <dbReference type="EMBL" id="SFT05862.1"/>
    </source>
</evidence>
<name>A0A1I6UWQ6_9RHOB</name>
<dbReference type="EMBL" id="FPAJ01000005">
    <property type="protein sequence ID" value="SFT05862.1"/>
    <property type="molecule type" value="Genomic_DNA"/>
</dbReference>
<dbReference type="STRING" id="394264.SAMN04488040_2912"/>
<gene>
    <name evidence="2" type="ORF">SAMN04488040_2912</name>
</gene>
<accession>A0A1I6UWQ6</accession>
<organism evidence="2 3">
    <name type="scientific">Sulfitobacter marinus</name>
    <dbReference type="NCBI Taxonomy" id="394264"/>
    <lineage>
        <taxon>Bacteria</taxon>
        <taxon>Pseudomonadati</taxon>
        <taxon>Pseudomonadota</taxon>
        <taxon>Alphaproteobacteria</taxon>
        <taxon>Rhodobacterales</taxon>
        <taxon>Roseobacteraceae</taxon>
        <taxon>Sulfitobacter</taxon>
    </lineage>
</organism>
<keyword evidence="3" id="KW-1185">Reference proteome</keyword>
<sequence>MKHTGKIAALIAVAGVICVTLILFGARLGLWEPIIGFGLYRSYFNAIGAGIFSAGLIALAIHFGRGEKGWAAVGGVVALLGLGILFPLISSTVNPQPRAAPIHDITTNTANPPAFEVLNETRAGAKNTLEYGGAEVADLQATAYPDIAPLQTTLSADAAFERALDVAGEMGWEIVATDPGRHRFEATARTSVFYFADDVVVAITPAENGSRVDMRGVSRVGRSDQGVNAERIRTFQQQFSKG</sequence>
<reference evidence="3" key="1">
    <citation type="submission" date="2016-10" db="EMBL/GenBank/DDBJ databases">
        <authorList>
            <person name="Varghese N."/>
            <person name="Submissions S."/>
        </authorList>
    </citation>
    <scope>NUCLEOTIDE SEQUENCE [LARGE SCALE GENOMIC DNA]</scope>
    <source>
        <strain evidence="3">DSM 23422</strain>
    </source>
</reference>
<feature type="transmembrane region" description="Helical" evidence="1">
    <location>
        <begin position="42"/>
        <end position="63"/>
    </location>
</feature>
<dbReference type="Pfam" id="PF07386">
    <property type="entry name" value="DUF1499"/>
    <property type="match status" value="1"/>
</dbReference>
<evidence type="ECO:0000313" key="3">
    <source>
        <dbReference type="Proteomes" id="UP000199239"/>
    </source>
</evidence>
<dbReference type="AlphaFoldDB" id="A0A1I6UWQ6"/>